<evidence type="ECO:0000313" key="2">
    <source>
        <dbReference type="EMBL" id="KAG2932351.1"/>
    </source>
</evidence>
<evidence type="ECO:0000313" key="1">
    <source>
        <dbReference type="EMBL" id="KAG2913930.1"/>
    </source>
</evidence>
<evidence type="ECO:0000313" key="3">
    <source>
        <dbReference type="EMBL" id="KAG3221066.1"/>
    </source>
</evidence>
<dbReference type="EMBL" id="RCMI01000381">
    <property type="protein sequence ID" value="KAG2913930.1"/>
    <property type="molecule type" value="Genomic_DNA"/>
</dbReference>
<protein>
    <submittedName>
        <fullName evidence="2">Uncharacterized protein</fullName>
    </submittedName>
</protein>
<accession>A0A8T1KLK7</accession>
<gene>
    <name evidence="1" type="ORF">PC115_g11841</name>
    <name evidence="2" type="ORF">PC117_g13175</name>
    <name evidence="3" type="ORF">PC129_g8204</name>
</gene>
<dbReference type="EMBL" id="RCMK01000380">
    <property type="protein sequence ID" value="KAG2932351.1"/>
    <property type="molecule type" value="Genomic_DNA"/>
</dbReference>
<reference evidence="2" key="1">
    <citation type="submission" date="2018-10" db="EMBL/GenBank/DDBJ databases">
        <title>Effector identification in a new, highly contiguous assembly of the strawberry crown rot pathogen Phytophthora cactorum.</title>
        <authorList>
            <person name="Armitage A.D."/>
            <person name="Nellist C.F."/>
            <person name="Bates H."/>
            <person name="Vickerstaff R.J."/>
            <person name="Harrison R.J."/>
        </authorList>
    </citation>
    <scope>NUCLEOTIDE SEQUENCE</scope>
    <source>
        <strain evidence="1">4032</strain>
        <strain evidence="2">4040</strain>
        <strain evidence="3">P421</strain>
    </source>
</reference>
<sequence>MDDATSRRTSTTFKYVATMQVQQVPFSLDCGYHHPSGSGGAVFSSVAPSDPAISVAVVVVDSSGALRPPVLSHIP</sequence>
<organism evidence="2 4">
    <name type="scientific">Phytophthora cactorum</name>
    <dbReference type="NCBI Taxonomy" id="29920"/>
    <lineage>
        <taxon>Eukaryota</taxon>
        <taxon>Sar</taxon>
        <taxon>Stramenopiles</taxon>
        <taxon>Oomycota</taxon>
        <taxon>Peronosporomycetes</taxon>
        <taxon>Peronosporales</taxon>
        <taxon>Peronosporaceae</taxon>
        <taxon>Phytophthora</taxon>
    </lineage>
</organism>
<evidence type="ECO:0000313" key="4">
    <source>
        <dbReference type="Proteomes" id="UP000736787"/>
    </source>
</evidence>
<proteinExistence type="predicted"/>
<dbReference type="AlphaFoldDB" id="A0A8T1KLK7"/>
<dbReference type="Proteomes" id="UP000760860">
    <property type="component" value="Unassembled WGS sequence"/>
</dbReference>
<comment type="caution">
    <text evidence="2">The sequence shown here is derived from an EMBL/GenBank/DDBJ whole genome shotgun (WGS) entry which is preliminary data.</text>
</comment>
<dbReference type="EMBL" id="RCMV01000235">
    <property type="protein sequence ID" value="KAG3221066.1"/>
    <property type="molecule type" value="Genomic_DNA"/>
</dbReference>
<name>A0A8T1KLK7_9STRA</name>
<dbReference type="Proteomes" id="UP000774804">
    <property type="component" value="Unassembled WGS sequence"/>
</dbReference>
<dbReference type="Proteomes" id="UP000736787">
    <property type="component" value="Unassembled WGS sequence"/>
</dbReference>